<dbReference type="InterPro" id="IPR013766">
    <property type="entry name" value="Thioredoxin_domain"/>
</dbReference>
<dbReference type="Pfam" id="PF08534">
    <property type="entry name" value="Redoxin"/>
    <property type="match status" value="1"/>
</dbReference>
<evidence type="ECO:0000256" key="3">
    <source>
        <dbReference type="ARBA" id="ARBA00023284"/>
    </source>
</evidence>
<organism evidence="5 6">
    <name type="scientific">Hymenobacter arizonensis</name>
    <name type="common">Siccationidurans arizonensis</name>
    <dbReference type="NCBI Taxonomy" id="1227077"/>
    <lineage>
        <taxon>Bacteria</taxon>
        <taxon>Pseudomonadati</taxon>
        <taxon>Bacteroidota</taxon>
        <taxon>Cytophagia</taxon>
        <taxon>Cytophagales</taxon>
        <taxon>Hymenobacteraceae</taxon>
        <taxon>Hymenobacter</taxon>
    </lineage>
</organism>
<proteinExistence type="predicted"/>
<sequence>MKTMLTRKNLLSWLPFAVLALVMFTDLRPLVQGQVQRGLLSTGLWNAPLPAPPAAMPVVKTGLAAYPHNVALLSLAGQPVNLSELQGKTVFVNLWASWCGPCLAEMPGIQALYEKADPTKVAFVMISLDERPARAQALLKRRGYTFPVYVPAAPLPAPFNSQSIPSTVILRPDGQVAVRHDGMANYDTPEFRAALENLALSSQ</sequence>
<dbReference type="InterPro" id="IPR036249">
    <property type="entry name" value="Thioredoxin-like_sf"/>
</dbReference>
<keyword evidence="3" id="KW-0676">Redox-active center</keyword>
<feature type="domain" description="Thioredoxin" evidence="4">
    <location>
        <begin position="45"/>
        <end position="200"/>
    </location>
</feature>
<keyword evidence="5" id="KW-0413">Isomerase</keyword>
<keyword evidence="6" id="KW-1185">Reference proteome</keyword>
<evidence type="ECO:0000256" key="1">
    <source>
        <dbReference type="ARBA" id="ARBA00004196"/>
    </source>
</evidence>
<comment type="subcellular location">
    <subcellularLocation>
        <location evidence="1">Cell envelope</location>
    </subcellularLocation>
</comment>
<dbReference type="Gene3D" id="3.40.30.10">
    <property type="entry name" value="Glutaredoxin"/>
    <property type="match status" value="1"/>
</dbReference>
<dbReference type="RefSeq" id="WP_234795154.1">
    <property type="nucleotide sequence ID" value="NZ_FOXS01000005.1"/>
</dbReference>
<dbReference type="InterPro" id="IPR050553">
    <property type="entry name" value="Thioredoxin_ResA/DsbE_sf"/>
</dbReference>
<dbReference type="AlphaFoldDB" id="A0A1I6AIU0"/>
<name>A0A1I6AIU0_HYMAR</name>
<evidence type="ECO:0000313" key="6">
    <source>
        <dbReference type="Proteomes" id="UP000199029"/>
    </source>
</evidence>
<dbReference type="InterPro" id="IPR013740">
    <property type="entry name" value="Redoxin"/>
</dbReference>
<dbReference type="PROSITE" id="PS51352">
    <property type="entry name" value="THIOREDOXIN_2"/>
    <property type="match status" value="1"/>
</dbReference>
<accession>A0A1I6AIU0</accession>
<dbReference type="SUPFAM" id="SSF52833">
    <property type="entry name" value="Thioredoxin-like"/>
    <property type="match status" value="1"/>
</dbReference>
<dbReference type="InterPro" id="IPR017937">
    <property type="entry name" value="Thioredoxin_CS"/>
</dbReference>
<dbReference type="GO" id="GO:0030313">
    <property type="term" value="C:cell envelope"/>
    <property type="evidence" value="ECO:0007669"/>
    <property type="project" value="UniProtKB-SubCell"/>
</dbReference>
<dbReference type="Proteomes" id="UP000199029">
    <property type="component" value="Unassembled WGS sequence"/>
</dbReference>
<dbReference type="GO" id="GO:0016853">
    <property type="term" value="F:isomerase activity"/>
    <property type="evidence" value="ECO:0007669"/>
    <property type="project" value="UniProtKB-KW"/>
</dbReference>
<keyword evidence="2" id="KW-0201">Cytochrome c-type biogenesis</keyword>
<reference evidence="6" key="1">
    <citation type="submission" date="2016-10" db="EMBL/GenBank/DDBJ databases">
        <authorList>
            <person name="Varghese N."/>
            <person name="Submissions S."/>
        </authorList>
    </citation>
    <scope>NUCLEOTIDE SEQUENCE [LARGE SCALE GENOMIC DNA]</scope>
    <source>
        <strain evidence="6">OR362-8,ATCC BAA-1266,JCM 13504</strain>
    </source>
</reference>
<protein>
    <submittedName>
        <fullName evidence="5">Thiol-disulfide isomerase or thioredoxin</fullName>
    </submittedName>
</protein>
<dbReference type="GO" id="GO:0017004">
    <property type="term" value="P:cytochrome complex assembly"/>
    <property type="evidence" value="ECO:0007669"/>
    <property type="project" value="UniProtKB-KW"/>
</dbReference>
<dbReference type="PANTHER" id="PTHR42852:SF13">
    <property type="entry name" value="PROTEIN DIPZ"/>
    <property type="match status" value="1"/>
</dbReference>
<dbReference type="EMBL" id="FOXS01000005">
    <property type="protein sequence ID" value="SFQ68582.1"/>
    <property type="molecule type" value="Genomic_DNA"/>
</dbReference>
<dbReference type="STRING" id="1227077.SAMN04515668_3728"/>
<dbReference type="PANTHER" id="PTHR42852">
    <property type="entry name" value="THIOL:DISULFIDE INTERCHANGE PROTEIN DSBE"/>
    <property type="match status" value="1"/>
</dbReference>
<evidence type="ECO:0000313" key="5">
    <source>
        <dbReference type="EMBL" id="SFQ68582.1"/>
    </source>
</evidence>
<dbReference type="GO" id="GO:0016491">
    <property type="term" value="F:oxidoreductase activity"/>
    <property type="evidence" value="ECO:0007669"/>
    <property type="project" value="InterPro"/>
</dbReference>
<dbReference type="PROSITE" id="PS00194">
    <property type="entry name" value="THIOREDOXIN_1"/>
    <property type="match status" value="1"/>
</dbReference>
<evidence type="ECO:0000256" key="2">
    <source>
        <dbReference type="ARBA" id="ARBA00022748"/>
    </source>
</evidence>
<evidence type="ECO:0000259" key="4">
    <source>
        <dbReference type="PROSITE" id="PS51352"/>
    </source>
</evidence>
<dbReference type="CDD" id="cd02966">
    <property type="entry name" value="TlpA_like_family"/>
    <property type="match status" value="1"/>
</dbReference>
<gene>
    <name evidence="5" type="ORF">SAMN04515668_3728</name>
</gene>